<proteinExistence type="predicted"/>
<reference evidence="1 2" key="1">
    <citation type="submission" date="2015-06" db="EMBL/GenBank/DDBJ databases">
        <title>Cloning and characterization of the uncialamcin biosynthetic gene cluster.</title>
        <authorList>
            <person name="Yan X."/>
            <person name="Huang T."/>
            <person name="Ge H."/>
            <person name="Shen B."/>
        </authorList>
    </citation>
    <scope>NUCLEOTIDE SEQUENCE [LARGE SCALE GENOMIC DNA]</scope>
    <source>
        <strain evidence="1 2">DCA2648</strain>
    </source>
</reference>
<sequence>MPPDLTELARTGRVLEEARSLLEADRARLEERYGPSPYGDIAAGSPDQTLRGIRDMSSSVSDALERIALAAGYSVLGFDQRADRALRLARMTPVSIPSGADRMARPLGEATVRALEMIRDLGLFPGETAIAIDVALAAPQATYPPADWDAYAREKRWRSEHP</sequence>
<dbReference type="AlphaFoldDB" id="A0A1Q4V7L9"/>
<comment type="caution">
    <text evidence="1">The sequence shown here is derived from an EMBL/GenBank/DDBJ whole genome shotgun (WGS) entry which is preliminary data.</text>
</comment>
<name>A0A1Q4V7L9_9ACTN</name>
<keyword evidence="2" id="KW-1185">Reference proteome</keyword>
<protein>
    <submittedName>
        <fullName evidence="1">Uncharacterized protein</fullName>
    </submittedName>
</protein>
<gene>
    <name evidence="1" type="ORF">AB852_13975</name>
</gene>
<accession>A0A1Q4V7L9</accession>
<evidence type="ECO:0000313" key="1">
    <source>
        <dbReference type="EMBL" id="OKH93826.1"/>
    </source>
</evidence>
<dbReference type="RefSeq" id="WP_073787981.1">
    <property type="nucleotide sequence ID" value="NZ_CP108638.1"/>
</dbReference>
<evidence type="ECO:0000313" key="2">
    <source>
        <dbReference type="Proteomes" id="UP000186455"/>
    </source>
</evidence>
<dbReference type="Proteomes" id="UP000186455">
    <property type="component" value="Unassembled WGS sequence"/>
</dbReference>
<organism evidence="1 2">
    <name type="scientific">Streptomyces uncialis</name>
    <dbReference type="NCBI Taxonomy" id="1048205"/>
    <lineage>
        <taxon>Bacteria</taxon>
        <taxon>Bacillati</taxon>
        <taxon>Actinomycetota</taxon>
        <taxon>Actinomycetes</taxon>
        <taxon>Kitasatosporales</taxon>
        <taxon>Streptomycetaceae</taxon>
        <taxon>Streptomyces</taxon>
    </lineage>
</organism>
<dbReference type="EMBL" id="LFBV01000003">
    <property type="protein sequence ID" value="OKH93826.1"/>
    <property type="molecule type" value="Genomic_DNA"/>
</dbReference>